<dbReference type="Pfam" id="PF03729">
    <property type="entry name" value="DUF308"/>
    <property type="match status" value="1"/>
</dbReference>
<organism evidence="2 3">
    <name type="scientific">Faecalibacter bovis</name>
    <dbReference type="NCBI Taxonomy" id="2898187"/>
    <lineage>
        <taxon>Bacteria</taxon>
        <taxon>Pseudomonadati</taxon>
        <taxon>Bacteroidota</taxon>
        <taxon>Flavobacteriia</taxon>
        <taxon>Flavobacteriales</taxon>
        <taxon>Weeksellaceae</taxon>
        <taxon>Faecalibacter</taxon>
    </lineage>
</organism>
<sequence length="193" mass="22199">MKLTKVSASPYSLNFPPFIIGLIFLIIGIITYFNLAKEIDSINTIFSVIFMVSGVLEILFSVRNKNIFSNWKWSFSFGLLTYIIGILLISEPSTTTDIVSFYTGIYFFLRAIFSINFGIEIFESNSTSAYIIIGLSFILILLGSSLLWLPHMIKNFMYFIDGTAFLIAGFLIFYIYNQIRKQEHRVDYQALYN</sequence>
<gene>
    <name evidence="2" type="ORF">J9309_05485</name>
</gene>
<feature type="transmembrane region" description="Helical" evidence="1">
    <location>
        <begin position="41"/>
        <end position="59"/>
    </location>
</feature>
<dbReference type="EMBL" id="CP072842">
    <property type="protein sequence ID" value="QTV06767.1"/>
    <property type="molecule type" value="Genomic_DNA"/>
</dbReference>
<evidence type="ECO:0000313" key="2">
    <source>
        <dbReference type="EMBL" id="QTV06767.1"/>
    </source>
</evidence>
<reference evidence="2 3" key="1">
    <citation type="journal article" date="2021" name="Int. J. Syst. Evol. Microbiol.">
        <title>Faecalibacter bovis sp. nov., isolated from cow faeces.</title>
        <authorList>
            <person name="Li F."/>
            <person name="Zhao W."/>
            <person name="Hong Q."/>
            <person name="Shao Q."/>
            <person name="Song J."/>
            <person name="Yang S."/>
        </authorList>
    </citation>
    <scope>NUCLEOTIDE SEQUENCE [LARGE SCALE GENOMIC DNA]</scope>
    <source>
        <strain evidence="2 3">ZY171143</strain>
    </source>
</reference>
<keyword evidence="1" id="KW-1133">Transmembrane helix</keyword>
<proteinExistence type="predicted"/>
<dbReference type="InterPro" id="IPR052712">
    <property type="entry name" value="Acid_resist_chaperone_HdeD"/>
</dbReference>
<feature type="transmembrane region" description="Helical" evidence="1">
    <location>
        <begin position="12"/>
        <end position="35"/>
    </location>
</feature>
<feature type="transmembrane region" description="Helical" evidence="1">
    <location>
        <begin position="129"/>
        <end position="150"/>
    </location>
</feature>
<reference evidence="3" key="2">
    <citation type="submission" date="2021-04" db="EMBL/GenBank/DDBJ databases">
        <title>Taxonomy of Flavobacteriaceae bacterium ZY171143.</title>
        <authorList>
            <person name="Li F."/>
        </authorList>
    </citation>
    <scope>NUCLEOTIDE SEQUENCE [LARGE SCALE GENOMIC DNA]</scope>
    <source>
        <strain evidence="3">ZY171143</strain>
    </source>
</reference>
<keyword evidence="3" id="KW-1185">Reference proteome</keyword>
<keyword evidence="1" id="KW-0812">Transmembrane</keyword>
<name>A0ABX7XG15_9FLAO</name>
<keyword evidence="1" id="KW-0472">Membrane</keyword>
<dbReference type="InterPro" id="IPR005325">
    <property type="entry name" value="DUF308_memb"/>
</dbReference>
<feature type="transmembrane region" description="Helical" evidence="1">
    <location>
        <begin position="156"/>
        <end position="176"/>
    </location>
</feature>
<evidence type="ECO:0000256" key="1">
    <source>
        <dbReference type="SAM" id="Phobius"/>
    </source>
</evidence>
<accession>A0ABX7XG15</accession>
<evidence type="ECO:0000313" key="3">
    <source>
        <dbReference type="Proteomes" id="UP000672011"/>
    </source>
</evidence>
<protein>
    <submittedName>
        <fullName evidence="2">DUF308 domain-containing protein</fullName>
    </submittedName>
</protein>
<feature type="transmembrane region" description="Helical" evidence="1">
    <location>
        <begin position="101"/>
        <end position="122"/>
    </location>
</feature>
<dbReference type="PANTHER" id="PTHR34989:SF1">
    <property type="entry name" value="PROTEIN HDED"/>
    <property type="match status" value="1"/>
</dbReference>
<feature type="transmembrane region" description="Helical" evidence="1">
    <location>
        <begin position="71"/>
        <end position="89"/>
    </location>
</feature>
<dbReference type="RefSeq" id="WP_230477537.1">
    <property type="nucleotide sequence ID" value="NZ_CP072842.1"/>
</dbReference>
<dbReference type="PANTHER" id="PTHR34989">
    <property type="entry name" value="PROTEIN HDED"/>
    <property type="match status" value="1"/>
</dbReference>
<dbReference type="Proteomes" id="UP000672011">
    <property type="component" value="Chromosome"/>
</dbReference>